<dbReference type="Gene3D" id="3.50.50.60">
    <property type="entry name" value="FAD/NAD(P)-binding domain"/>
    <property type="match status" value="1"/>
</dbReference>
<dbReference type="InterPro" id="IPR036188">
    <property type="entry name" value="FAD/NAD-bd_sf"/>
</dbReference>
<gene>
    <name evidence="11" type="primary">CPSF2_2</name>
    <name evidence="11" type="ORF">CU097_011561</name>
</gene>
<comment type="similarity">
    <text evidence="2">Belongs to the FAD-dependent oxidoreductase 2 family. FRD/SDH subfamily.</text>
</comment>
<accession>A0A367JMJ1</accession>
<dbReference type="InterPro" id="IPR002123">
    <property type="entry name" value="Plipid/glycerol_acylTrfase"/>
</dbReference>
<dbReference type="InterPro" id="IPR050315">
    <property type="entry name" value="FAD-oxidoreductase_2"/>
</dbReference>
<evidence type="ECO:0000256" key="5">
    <source>
        <dbReference type="ARBA" id="ARBA00023002"/>
    </source>
</evidence>
<keyword evidence="9" id="KW-0812">Transmembrane</keyword>
<dbReference type="PANTHER" id="PTHR43400">
    <property type="entry name" value="FUMARATE REDUCTASE"/>
    <property type="match status" value="1"/>
</dbReference>
<dbReference type="EC" id="1.3.1.6" evidence="7"/>
<dbReference type="Pfam" id="PF16076">
    <property type="entry name" value="Acyltransf_C"/>
    <property type="match status" value="1"/>
</dbReference>
<dbReference type="SUPFAM" id="SSF51905">
    <property type="entry name" value="FAD/NAD(P)-binding domain"/>
    <property type="match status" value="1"/>
</dbReference>
<dbReference type="FunFam" id="3.90.700.10:FF:000007">
    <property type="entry name" value="NADH-dependent fumarate reductase"/>
    <property type="match status" value="1"/>
</dbReference>
<evidence type="ECO:0000313" key="12">
    <source>
        <dbReference type="Proteomes" id="UP000252139"/>
    </source>
</evidence>
<keyword evidence="12" id="KW-1185">Reference proteome</keyword>
<dbReference type="NCBIfam" id="TIGR01813">
    <property type="entry name" value="flavo_cyto_c"/>
    <property type="match status" value="1"/>
</dbReference>
<dbReference type="Gene3D" id="3.90.700.10">
    <property type="entry name" value="Succinate dehydrogenase/fumarate reductase flavoprotein, catalytic domain"/>
    <property type="match status" value="1"/>
</dbReference>
<dbReference type="GO" id="GO:0010181">
    <property type="term" value="F:FMN binding"/>
    <property type="evidence" value="ECO:0007669"/>
    <property type="project" value="InterPro"/>
</dbReference>
<comment type="catalytic activity">
    <reaction evidence="6">
        <text>succinate + NAD(+) = fumarate + NADH + H(+)</text>
        <dbReference type="Rhea" id="RHEA:18281"/>
        <dbReference type="ChEBI" id="CHEBI:15378"/>
        <dbReference type="ChEBI" id="CHEBI:29806"/>
        <dbReference type="ChEBI" id="CHEBI:30031"/>
        <dbReference type="ChEBI" id="CHEBI:57540"/>
        <dbReference type="ChEBI" id="CHEBI:57945"/>
        <dbReference type="EC" id="1.3.1.6"/>
    </reaction>
</comment>
<dbReference type="STRING" id="86630.A0A367JMJ1"/>
<organism evidence="11 12">
    <name type="scientific">Rhizopus azygosporus</name>
    <name type="common">Rhizopus microsporus var. azygosporus</name>
    <dbReference type="NCBI Taxonomy" id="86630"/>
    <lineage>
        <taxon>Eukaryota</taxon>
        <taxon>Fungi</taxon>
        <taxon>Fungi incertae sedis</taxon>
        <taxon>Mucoromycota</taxon>
        <taxon>Mucoromycotina</taxon>
        <taxon>Mucoromycetes</taxon>
        <taxon>Mucorales</taxon>
        <taxon>Mucorineae</taxon>
        <taxon>Rhizopodaceae</taxon>
        <taxon>Rhizopus</taxon>
    </lineage>
</organism>
<evidence type="ECO:0000259" key="10">
    <source>
        <dbReference type="SMART" id="SM00563"/>
    </source>
</evidence>
<evidence type="ECO:0000256" key="4">
    <source>
        <dbReference type="ARBA" id="ARBA00022827"/>
    </source>
</evidence>
<sequence length="701" mass="78094">NMLKNCKYFVKDSIKWLPFFGWGMWLAGFIFVRRNWTQDQAKIIAAFGKVKRLETPAWIINYVEGSRVTPKKLQESQAFSRERGYPVLRNLLLPRIKGFATCVNEFRGSHIKYVYDFTLGYRHKSKLGQSAPSMVRVHTRSLWPEYEFHVHVRRFAIEDIPRDEIELGHWLRQLWVEKDEFLSGLHDNWAGHIDKQTTWKESSCMTLQHKIVIIIGSGLAGLSAAIEAHNQGNTRVILIEKEDKIGGNSMKATSGINAIEPLTGDSRDAFVQDTLKSGGGLSDESLVAKLVDESRPALDWLIKQSEFETDMPSLDLSVVSRCGGHSFGRTHRCPPQNGRPVPVGWKLIDTLKKRFMSLPDTEVLTNTRVTRLLTKQDKITGVEILNEEGKREIPANAVVLATGGYGGQTGTRLSDGHATLLSEFAPQLVHTATTNGPWANGDGIRLALAVKAGLRDMDQVQLHPTGFIDPNQPTLSTKFLAPEALRAYGGILLNGDGKRFVDELNLRDHVTDKIVHQASKVYHRPESWMHKILPKKYPAAYLVLTDEAVENFGKSTLGFYASKGFFAQVEGIDNLAKDVLGVDKKEIEQTFKEYDSHIESASPDDFGKTVFPCRLLPENPTTYWVALVTPVVHYTMGGLNMNTDAAILRQDNQTVIPGLYGAGEVTGGVHGRNRLAGNSLLECVVFGRTAGRNAAIYSQSS</sequence>
<dbReference type="Pfam" id="PF01553">
    <property type="entry name" value="Acyltransferase"/>
    <property type="match status" value="1"/>
</dbReference>
<dbReference type="CDD" id="cd07990">
    <property type="entry name" value="LPLAT_LCLAT1-like"/>
    <property type="match status" value="1"/>
</dbReference>
<dbReference type="SUPFAM" id="SSF56425">
    <property type="entry name" value="Succinate dehydrogenase/fumarate reductase flavoprotein, catalytic domain"/>
    <property type="match status" value="1"/>
</dbReference>
<dbReference type="EMBL" id="PJQL01001018">
    <property type="protein sequence ID" value="RCH91115.1"/>
    <property type="molecule type" value="Genomic_DNA"/>
</dbReference>
<keyword evidence="5" id="KW-0560">Oxidoreductase</keyword>
<dbReference type="InterPro" id="IPR003953">
    <property type="entry name" value="FAD-dep_OxRdtase_2_FAD-bd"/>
</dbReference>
<evidence type="ECO:0000256" key="7">
    <source>
        <dbReference type="ARBA" id="ARBA00067004"/>
    </source>
</evidence>
<evidence type="ECO:0000313" key="11">
    <source>
        <dbReference type="EMBL" id="RCH91115.1"/>
    </source>
</evidence>
<dbReference type="Proteomes" id="UP000252139">
    <property type="component" value="Unassembled WGS sequence"/>
</dbReference>
<evidence type="ECO:0000256" key="1">
    <source>
        <dbReference type="ARBA" id="ARBA00001974"/>
    </source>
</evidence>
<dbReference type="GO" id="GO:0016156">
    <property type="term" value="F:fumarate reductase (NADH) activity"/>
    <property type="evidence" value="ECO:0007669"/>
    <property type="project" value="UniProtKB-EC"/>
</dbReference>
<feature type="domain" description="Phospholipid/glycerol acyltransferase" evidence="10">
    <location>
        <begin position="1"/>
        <end position="100"/>
    </location>
</feature>
<dbReference type="InterPro" id="IPR010960">
    <property type="entry name" value="Flavocytochrome_c"/>
</dbReference>
<dbReference type="SMART" id="SM00563">
    <property type="entry name" value="PlsC"/>
    <property type="match status" value="1"/>
</dbReference>
<dbReference type="PANTHER" id="PTHR43400:SF7">
    <property type="entry name" value="FAD-DEPENDENT OXIDOREDUCTASE 2 FAD BINDING DOMAIN-CONTAINING PROTEIN"/>
    <property type="match status" value="1"/>
</dbReference>
<dbReference type="InterPro" id="IPR027477">
    <property type="entry name" value="Succ_DH/fumarate_Rdtase_cat_sf"/>
</dbReference>
<feature type="transmembrane region" description="Helical" evidence="9">
    <location>
        <begin position="16"/>
        <end position="32"/>
    </location>
</feature>
<evidence type="ECO:0000256" key="8">
    <source>
        <dbReference type="ARBA" id="ARBA00077246"/>
    </source>
</evidence>
<dbReference type="OrthoDB" id="10252157at2759"/>
<protein>
    <recommendedName>
        <fullName evidence="7">fumarate reductase (NADH)</fullName>
        <ecNumber evidence="7">1.3.1.6</ecNumber>
    </recommendedName>
    <alternativeName>
        <fullName evidence="8">NADH-dependent fumarate reductase</fullName>
    </alternativeName>
</protein>
<keyword evidence="3" id="KW-0285">Flavoprotein</keyword>
<feature type="non-terminal residue" evidence="11">
    <location>
        <position position="1"/>
    </location>
</feature>
<dbReference type="InterPro" id="IPR032098">
    <property type="entry name" value="Acyltransf_C"/>
</dbReference>
<evidence type="ECO:0000256" key="9">
    <source>
        <dbReference type="SAM" id="Phobius"/>
    </source>
</evidence>
<dbReference type="GO" id="GO:0016746">
    <property type="term" value="F:acyltransferase activity"/>
    <property type="evidence" value="ECO:0007669"/>
    <property type="project" value="InterPro"/>
</dbReference>
<dbReference type="SUPFAM" id="SSF69593">
    <property type="entry name" value="Glycerol-3-phosphate (1)-acyltransferase"/>
    <property type="match status" value="1"/>
</dbReference>
<keyword evidence="4" id="KW-0274">FAD</keyword>
<keyword evidence="9" id="KW-1133">Transmembrane helix</keyword>
<name>A0A367JMJ1_RHIAZ</name>
<evidence type="ECO:0000256" key="2">
    <source>
        <dbReference type="ARBA" id="ARBA00008040"/>
    </source>
</evidence>
<comment type="cofactor">
    <cofactor evidence="1">
        <name>FAD</name>
        <dbReference type="ChEBI" id="CHEBI:57692"/>
    </cofactor>
</comment>
<comment type="caution">
    <text evidence="11">The sequence shown here is derived from an EMBL/GenBank/DDBJ whole genome shotgun (WGS) entry which is preliminary data.</text>
</comment>
<evidence type="ECO:0000256" key="3">
    <source>
        <dbReference type="ARBA" id="ARBA00022630"/>
    </source>
</evidence>
<reference evidence="11 12" key="1">
    <citation type="journal article" date="2018" name="G3 (Bethesda)">
        <title>Phylogenetic and Phylogenomic Definition of Rhizopus Species.</title>
        <authorList>
            <person name="Gryganskyi A.P."/>
            <person name="Golan J."/>
            <person name="Dolatabadi S."/>
            <person name="Mondo S."/>
            <person name="Robb S."/>
            <person name="Idnurm A."/>
            <person name="Muszewska A."/>
            <person name="Steczkiewicz K."/>
            <person name="Masonjones S."/>
            <person name="Liao H.L."/>
            <person name="Gajdeczka M.T."/>
            <person name="Anike F."/>
            <person name="Vuek A."/>
            <person name="Anishchenko I.M."/>
            <person name="Voigt K."/>
            <person name="de Hoog G.S."/>
            <person name="Smith M.E."/>
            <person name="Heitman J."/>
            <person name="Vilgalys R."/>
            <person name="Stajich J.E."/>
        </authorList>
    </citation>
    <scope>NUCLEOTIDE SEQUENCE [LARGE SCALE GENOMIC DNA]</scope>
    <source>
        <strain evidence="11 12">CBS 357.93</strain>
    </source>
</reference>
<dbReference type="AlphaFoldDB" id="A0A367JMJ1"/>
<proteinExistence type="inferred from homology"/>
<dbReference type="Pfam" id="PF00890">
    <property type="entry name" value="FAD_binding_2"/>
    <property type="match status" value="1"/>
</dbReference>
<evidence type="ECO:0000256" key="6">
    <source>
        <dbReference type="ARBA" id="ARBA00050832"/>
    </source>
</evidence>
<keyword evidence="9" id="KW-0472">Membrane</keyword>